<evidence type="ECO:0000256" key="12">
    <source>
        <dbReference type="RuleBase" id="RU003357"/>
    </source>
</evidence>
<evidence type="ECO:0000256" key="6">
    <source>
        <dbReference type="ARBA" id="ARBA00023004"/>
    </source>
</evidence>
<evidence type="ECO:0000256" key="2">
    <source>
        <dbReference type="ARBA" id="ARBA00022448"/>
    </source>
</evidence>
<dbReference type="SUPFAM" id="SSF56935">
    <property type="entry name" value="Porins"/>
    <property type="match status" value="1"/>
</dbReference>
<dbReference type="Proteomes" id="UP000537161">
    <property type="component" value="Unassembled WGS sequence"/>
</dbReference>
<dbReference type="InterPro" id="IPR039426">
    <property type="entry name" value="TonB-dep_rcpt-like"/>
</dbReference>
<keyword evidence="13" id="KW-0732">Signal</keyword>
<gene>
    <name evidence="16" type="ORF">FHR21_001771</name>
</gene>
<dbReference type="CDD" id="cd01347">
    <property type="entry name" value="ligand_gated_channel"/>
    <property type="match status" value="1"/>
</dbReference>
<organism evidence="16 17">
    <name type="scientific">Sphingopyxis panaciterrulae</name>
    <dbReference type="NCBI Taxonomy" id="462372"/>
    <lineage>
        <taxon>Bacteria</taxon>
        <taxon>Pseudomonadati</taxon>
        <taxon>Pseudomonadota</taxon>
        <taxon>Alphaproteobacteria</taxon>
        <taxon>Sphingomonadales</taxon>
        <taxon>Sphingomonadaceae</taxon>
        <taxon>Sphingopyxis</taxon>
    </lineage>
</organism>
<evidence type="ECO:0000256" key="9">
    <source>
        <dbReference type="ARBA" id="ARBA00023136"/>
    </source>
</evidence>
<evidence type="ECO:0000256" key="1">
    <source>
        <dbReference type="ARBA" id="ARBA00004571"/>
    </source>
</evidence>
<evidence type="ECO:0000313" key="17">
    <source>
        <dbReference type="Proteomes" id="UP000537161"/>
    </source>
</evidence>
<evidence type="ECO:0000256" key="3">
    <source>
        <dbReference type="ARBA" id="ARBA00022452"/>
    </source>
</evidence>
<evidence type="ECO:0000256" key="10">
    <source>
        <dbReference type="ARBA" id="ARBA00023237"/>
    </source>
</evidence>
<dbReference type="GO" id="GO:0006826">
    <property type="term" value="P:iron ion transport"/>
    <property type="evidence" value="ECO:0007669"/>
    <property type="project" value="UniProtKB-KW"/>
</dbReference>
<dbReference type="GO" id="GO:0009279">
    <property type="term" value="C:cell outer membrane"/>
    <property type="evidence" value="ECO:0007669"/>
    <property type="project" value="UniProtKB-SubCell"/>
</dbReference>
<dbReference type="Pfam" id="PF00593">
    <property type="entry name" value="TonB_dep_Rec_b-barrel"/>
    <property type="match status" value="1"/>
</dbReference>
<feature type="chain" id="PRO_5031173582" evidence="13">
    <location>
        <begin position="22"/>
        <end position="754"/>
    </location>
</feature>
<feature type="domain" description="TonB-dependent receptor plug" evidence="15">
    <location>
        <begin position="55"/>
        <end position="164"/>
    </location>
</feature>
<keyword evidence="4" id="KW-0410">Iron transport</keyword>
<keyword evidence="10 11" id="KW-0998">Cell outer membrane</keyword>
<evidence type="ECO:0000256" key="11">
    <source>
        <dbReference type="PROSITE-ProRule" id="PRU01360"/>
    </source>
</evidence>
<evidence type="ECO:0000256" key="7">
    <source>
        <dbReference type="ARBA" id="ARBA00023065"/>
    </source>
</evidence>
<dbReference type="InterPro" id="IPR000531">
    <property type="entry name" value="Beta-barrel_TonB"/>
</dbReference>
<dbReference type="Gene3D" id="2.40.170.20">
    <property type="entry name" value="TonB-dependent receptor, beta-barrel domain"/>
    <property type="match status" value="1"/>
</dbReference>
<keyword evidence="6" id="KW-0408">Iron</keyword>
<evidence type="ECO:0000256" key="8">
    <source>
        <dbReference type="ARBA" id="ARBA00023077"/>
    </source>
</evidence>
<dbReference type="InterPro" id="IPR012910">
    <property type="entry name" value="Plug_dom"/>
</dbReference>
<evidence type="ECO:0000256" key="13">
    <source>
        <dbReference type="SAM" id="SignalP"/>
    </source>
</evidence>
<reference evidence="16 17" key="1">
    <citation type="submission" date="2020-08" db="EMBL/GenBank/DDBJ databases">
        <title>Genomic Encyclopedia of Type Strains, Phase IV (KMG-IV): sequencing the most valuable type-strain genomes for metagenomic binning, comparative biology and taxonomic classification.</title>
        <authorList>
            <person name="Goeker M."/>
        </authorList>
    </citation>
    <scope>NUCLEOTIDE SEQUENCE [LARGE SCALE GENOMIC DNA]</scope>
    <source>
        <strain evidence="16 17">DSM 27163</strain>
    </source>
</reference>
<dbReference type="InterPro" id="IPR036942">
    <property type="entry name" value="Beta-barrel_TonB_sf"/>
</dbReference>
<dbReference type="PROSITE" id="PS52016">
    <property type="entry name" value="TONB_DEPENDENT_REC_3"/>
    <property type="match status" value="1"/>
</dbReference>
<sequence>MRTGFLLLSTAAAVLAAPAYAQSADPAAAGDGAAPTDQGFGGDIVVTAQRRSESVQDVPIAISAFNSEMVQASGSTNITSLNGLAPNVVLQTQGLVANVPMISIRGMSTSDPDPNADPKVSTVIDGVYIPFVSSTMLDLFDVERIEVLKGPQGVLFGKNNLAGTLNVITARPTDDFGGEVRLTAGSNGLKQVRGKINSGRFANDALAAKVAVNFRDYNGYSRNVITGNRLNAANVKSVRGALEYDQGGAFDSTLVIDWLKQKTTGPAPHVLDNGDPNWDLLPDAVKTDVRKAAVPFDPFANTASYGGSWTSNLDVGYGTVSAVLGYRHLTYLTHGDFDGLITPLPGLDVYRDFSGESKSAELRYVSPEGEPVDFVVGLYYQADKWRQLNTVYANPAATTLAQLHQDTESYAMFALVNAHPTDRLTLSIGGRYSHDRKKYDIASQVLVNDVQTSAFDTSRKATWAEFTPRLTVEYELAPAAMVYANYSQGYKAGGFNSRGTTPENIGPYGPEHVNAFEVGAKTDLFDRLLRFNVAGFVNNYRNLQGSVTTMGAVRPENITTNIAAAKIYGVEVETVLRPAPGFTLGANLAYLHARYTDFCADTDGVFTDGSPEAGQCGPAVPILINGVPNGTYAVPTDSSHLDLANAPEWSGSISADYAIPTGFGEVKLHGDGRYSSRFNTWGRDNDPGYYRKEVMLVNASIAVAGFDNAWKVTVYGSNLTNQKVISGAISAGATPIQQYYQPPREFGVDVAFKF</sequence>
<dbReference type="PANTHER" id="PTHR32552:SF81">
    <property type="entry name" value="TONB-DEPENDENT OUTER MEMBRANE RECEPTOR"/>
    <property type="match status" value="1"/>
</dbReference>
<feature type="signal peptide" evidence="13">
    <location>
        <begin position="1"/>
        <end position="21"/>
    </location>
</feature>
<keyword evidence="5 11" id="KW-0812">Transmembrane</keyword>
<dbReference type="PANTHER" id="PTHR32552">
    <property type="entry name" value="FERRICHROME IRON RECEPTOR-RELATED"/>
    <property type="match status" value="1"/>
</dbReference>
<name>A0A7W9B516_9SPHN</name>
<keyword evidence="16" id="KW-0675">Receptor</keyword>
<evidence type="ECO:0000259" key="14">
    <source>
        <dbReference type="Pfam" id="PF00593"/>
    </source>
</evidence>
<dbReference type="Pfam" id="PF07715">
    <property type="entry name" value="Plug"/>
    <property type="match status" value="1"/>
</dbReference>
<feature type="domain" description="TonB-dependent receptor-like beta-barrel" evidence="14">
    <location>
        <begin position="254"/>
        <end position="719"/>
    </location>
</feature>
<keyword evidence="9 11" id="KW-0472">Membrane</keyword>
<evidence type="ECO:0000256" key="4">
    <source>
        <dbReference type="ARBA" id="ARBA00022496"/>
    </source>
</evidence>
<comment type="similarity">
    <text evidence="11 12">Belongs to the TonB-dependent receptor family.</text>
</comment>
<dbReference type="AlphaFoldDB" id="A0A7W9B516"/>
<evidence type="ECO:0000313" key="16">
    <source>
        <dbReference type="EMBL" id="MBB5706419.1"/>
    </source>
</evidence>
<evidence type="ECO:0000259" key="15">
    <source>
        <dbReference type="Pfam" id="PF07715"/>
    </source>
</evidence>
<keyword evidence="7" id="KW-0406">Ion transport</keyword>
<keyword evidence="2 11" id="KW-0813">Transport</keyword>
<evidence type="ECO:0000256" key="5">
    <source>
        <dbReference type="ARBA" id="ARBA00022692"/>
    </source>
</evidence>
<accession>A0A7W9B516</accession>
<protein>
    <submittedName>
        <fullName evidence="16">Iron complex outermembrane receptor protein</fullName>
    </submittedName>
</protein>
<dbReference type="RefSeq" id="WP_184097306.1">
    <property type="nucleotide sequence ID" value="NZ_JACIJH010000004.1"/>
</dbReference>
<dbReference type="EMBL" id="JACIJH010000004">
    <property type="protein sequence ID" value="MBB5706419.1"/>
    <property type="molecule type" value="Genomic_DNA"/>
</dbReference>
<comment type="caution">
    <text evidence="16">The sequence shown here is derived from an EMBL/GenBank/DDBJ whole genome shotgun (WGS) entry which is preliminary data.</text>
</comment>
<keyword evidence="3 11" id="KW-1134">Transmembrane beta strand</keyword>
<proteinExistence type="inferred from homology"/>
<comment type="subcellular location">
    <subcellularLocation>
        <location evidence="1 11">Cell outer membrane</location>
        <topology evidence="1 11">Multi-pass membrane protein</topology>
    </subcellularLocation>
</comment>
<keyword evidence="8 12" id="KW-0798">TonB box</keyword>
<keyword evidence="17" id="KW-1185">Reference proteome</keyword>